<accession>A0A0C2VGD7</accession>
<dbReference type="InterPro" id="IPR041498">
    <property type="entry name" value="Big_6"/>
</dbReference>
<comment type="caution">
    <text evidence="2">The sequence shown here is derived from an EMBL/GenBank/DDBJ whole genome shotgun (WGS) entry which is preliminary data.</text>
</comment>
<dbReference type="Pfam" id="PF10460">
    <property type="entry name" value="Peptidase_M30"/>
    <property type="match status" value="1"/>
</dbReference>
<dbReference type="PANTHER" id="PTHR30032:SF8">
    <property type="entry name" value="GERMINATION-SPECIFIC N-ACETYLMURAMOYL-L-ALANINE AMIDASE"/>
    <property type="match status" value="1"/>
</dbReference>
<dbReference type="Gene3D" id="2.60.40.10">
    <property type="entry name" value="Immunoglobulins"/>
    <property type="match status" value="1"/>
</dbReference>
<dbReference type="Pfam" id="PF17936">
    <property type="entry name" value="Big_6"/>
    <property type="match status" value="1"/>
</dbReference>
<dbReference type="InterPro" id="IPR019501">
    <property type="entry name" value="Peptidase_M30_hyicolysin"/>
</dbReference>
<dbReference type="Pfam" id="PF04122">
    <property type="entry name" value="CW_binding_2"/>
    <property type="match status" value="3"/>
</dbReference>
<feature type="domain" description="Bacterial Ig" evidence="1">
    <location>
        <begin position="446"/>
        <end position="523"/>
    </location>
</feature>
<dbReference type="AlphaFoldDB" id="A0A0C2VGD7"/>
<dbReference type="InterPro" id="IPR051922">
    <property type="entry name" value="Bact_Sporulation_Assoc"/>
</dbReference>
<dbReference type="OrthoDB" id="1495777at2"/>
<sequence>MKLLKVFSSFLLMAAVVTPLSQHSVEGADTGNGDTVIINNESFNPAVTQSTGAFSMKNVNESLTKHESLSQEAYKIDLQLNFDPEQADAPLFNKQSKQSKVYSVGDQQDFWVYNARTEGDYQLIAELKHSGEQGDIWVHNNEISAAKAKEISDEFDQKIYPLVTENFAGESDVDRNGKVSILIFDIQDGFTAFGGGYIGGYFYNRDLFASPKSNNQEIFYIDTYPSMGFDKGSYDVSKAFSTIAHEFQHMVNYNQNVLVEKGPEMDIWLNEALSMAAEHMYLGPLRSRVSYYERSQSIANGHSLLYWDRNGDVLSNYSLSYLFGQYMRIQADQGNDIYKELLENEKSTKLALEDVIQTHIDPKKTAGQFLTDFRQALFMNEEDGLYGFNGEPMLSEITSPLYQGTLPQKLRGGGAINVPAGNAAGFEEPASKGDSMQYRVIDVTPPVRPKIDSANRMSGTISGTAEAGSKVTIKAGSRVLGEGEAAVNGTFSIPVNPQKTGTVLSVTSMDKAGNKSPAASLTISSKTGRIGGVDRYETAVNISQDGWRESDTVVLATGSDFPDALAGGPLAYQRNAPILLTRSTSLHSKTEKEIDRLKAKNVLILGGTGVVSADVEARLKQKGLSVERIGGKNRYETAANIAKKLPSQKAVVAGGSAFPDALSVSPYASRNGIPILLTKKNRVPDETAAALSGKDEAIIVGSTGVVSELAMEQFPNPVRYGGKSRYDTAFEINQHLKMGTTNAYAVTGQDFPDALAGSALAAKKDADILLVKKRLIPEATESLLSRYQAFTIFGSAGVVGEEVKLELDRRADS</sequence>
<protein>
    <recommendedName>
        <fullName evidence="1">Bacterial Ig domain-containing protein</fullName>
    </recommendedName>
</protein>
<dbReference type="RefSeq" id="WP_052477184.1">
    <property type="nucleotide sequence ID" value="NZ_JXRR01000022.1"/>
</dbReference>
<reference evidence="2 3" key="1">
    <citation type="submission" date="2015-01" db="EMBL/GenBank/DDBJ databases">
        <title>Jeotgalibacillus campisalis genome sequencing.</title>
        <authorList>
            <person name="Goh K.M."/>
            <person name="Chan K.-G."/>
            <person name="Yaakop A.S."/>
            <person name="Ee R."/>
            <person name="Gan H.M."/>
            <person name="Chan C.S."/>
        </authorList>
    </citation>
    <scope>NUCLEOTIDE SEQUENCE [LARGE SCALE GENOMIC DNA]</scope>
    <source>
        <strain evidence="2 3">SF-57</strain>
    </source>
</reference>
<dbReference type="Gene3D" id="3.40.50.12090">
    <property type="match status" value="2"/>
</dbReference>
<dbReference type="PANTHER" id="PTHR30032">
    <property type="entry name" value="N-ACETYLMURAMOYL-L-ALANINE AMIDASE-RELATED"/>
    <property type="match status" value="1"/>
</dbReference>
<gene>
    <name evidence="2" type="ORF">KR50_34410</name>
</gene>
<keyword evidence="3" id="KW-1185">Reference proteome</keyword>
<evidence type="ECO:0000313" key="3">
    <source>
        <dbReference type="Proteomes" id="UP000031972"/>
    </source>
</evidence>
<organism evidence="2 3">
    <name type="scientific">Jeotgalibacillus campisalis</name>
    <dbReference type="NCBI Taxonomy" id="220754"/>
    <lineage>
        <taxon>Bacteria</taxon>
        <taxon>Bacillati</taxon>
        <taxon>Bacillota</taxon>
        <taxon>Bacilli</taxon>
        <taxon>Bacillales</taxon>
        <taxon>Caryophanaceae</taxon>
        <taxon>Jeotgalibacillus</taxon>
    </lineage>
</organism>
<dbReference type="Proteomes" id="UP000031972">
    <property type="component" value="Unassembled WGS sequence"/>
</dbReference>
<proteinExistence type="predicted"/>
<dbReference type="PATRIC" id="fig|220754.4.peg.3457"/>
<dbReference type="MEROPS" id="M30.001"/>
<dbReference type="InterPro" id="IPR007253">
    <property type="entry name" value="Cell_wall-bd_2"/>
</dbReference>
<name>A0A0C2VGD7_9BACL</name>
<evidence type="ECO:0000313" key="2">
    <source>
        <dbReference type="EMBL" id="KIL43038.1"/>
    </source>
</evidence>
<dbReference type="InterPro" id="IPR013783">
    <property type="entry name" value="Ig-like_fold"/>
</dbReference>
<dbReference type="EMBL" id="JXRR01000022">
    <property type="protein sequence ID" value="KIL43038.1"/>
    <property type="molecule type" value="Genomic_DNA"/>
</dbReference>
<evidence type="ECO:0000259" key="1">
    <source>
        <dbReference type="Pfam" id="PF17936"/>
    </source>
</evidence>